<reference evidence="7 8" key="1">
    <citation type="journal article" date="2015" name="Nature">
        <title>rRNA introns, odd ribosomes, and small enigmatic genomes across a large radiation of phyla.</title>
        <authorList>
            <person name="Brown C.T."/>
            <person name="Hug L.A."/>
            <person name="Thomas B.C."/>
            <person name="Sharon I."/>
            <person name="Castelle C.J."/>
            <person name="Singh A."/>
            <person name="Wilkins M.J."/>
            <person name="Williams K.H."/>
            <person name="Banfield J.F."/>
        </authorList>
    </citation>
    <scope>NUCLEOTIDE SEQUENCE [LARGE SCALE GENOMIC DNA]</scope>
</reference>
<evidence type="ECO:0000256" key="4">
    <source>
        <dbReference type="ARBA" id="ARBA00022989"/>
    </source>
</evidence>
<feature type="transmembrane region" description="Helical" evidence="6">
    <location>
        <begin position="265"/>
        <end position="287"/>
    </location>
</feature>
<keyword evidence="3 6" id="KW-0812">Transmembrane</keyword>
<feature type="transmembrane region" description="Helical" evidence="6">
    <location>
        <begin position="366"/>
        <end position="384"/>
    </location>
</feature>
<evidence type="ECO:0000313" key="7">
    <source>
        <dbReference type="EMBL" id="KKR12648.1"/>
    </source>
</evidence>
<keyword evidence="5 6" id="KW-0472">Membrane</keyword>
<comment type="subcellular location">
    <subcellularLocation>
        <location evidence="1">Membrane</location>
        <topology evidence="1">Multi-pass membrane protein</topology>
    </subcellularLocation>
</comment>
<dbReference type="InterPro" id="IPR001046">
    <property type="entry name" value="NRAMP_fam"/>
</dbReference>
<dbReference type="GO" id="GO:0015086">
    <property type="term" value="F:cadmium ion transmembrane transporter activity"/>
    <property type="evidence" value="ECO:0007669"/>
    <property type="project" value="TreeGrafter"/>
</dbReference>
<comment type="caution">
    <text evidence="7">The sequence shown here is derived from an EMBL/GenBank/DDBJ whole genome shotgun (WGS) entry which is preliminary data.</text>
</comment>
<evidence type="ECO:0000256" key="2">
    <source>
        <dbReference type="ARBA" id="ARBA00022448"/>
    </source>
</evidence>
<evidence type="ECO:0000256" key="6">
    <source>
        <dbReference type="SAM" id="Phobius"/>
    </source>
</evidence>
<dbReference type="Proteomes" id="UP000034665">
    <property type="component" value="Unassembled WGS sequence"/>
</dbReference>
<proteinExistence type="predicted"/>
<sequence>MVQFPDEIIHEAEQQKELGTTVKKKRPKKISRLLRLLGPGIVTGAADDDPSGIATYSQAGAQFGFTIPWTMLFTLPLMTAVQEACMRIGAVTGKGLAAVVREHYPKKILYPVVFLVVAANTLNIGSDIGAMAASTKLIFPTLPFSLLAVIFALLIILLEVLISYRTYIRILKWLSLALFAYFITAFMINVPWWEAIKATFTPRIELSKSFLYIIVAIFGTTISPYLFFWQTSNVVEDEIASKRLPQRGGVPKISKAYLKYLRIDTFIGMLFSNVTAWFIIVVGAVVFHQAGTLNIETAADAAKALEPLVQTFPNAGFLAKMIFAVGIIGIGLQSIPVLAGSSAYAVAETFNWREGLYRKFKQSRNFYLVIVFGTIAGLLFNFLGFNPIKALVFTAVFNGIAAVPLIFLIMRIAGREDVMGEYKSGPLAKTLLGIAFVVMSGFAIALLASFI</sequence>
<accession>A0A0G0NB22</accession>
<dbReference type="GO" id="GO:0005886">
    <property type="term" value="C:plasma membrane"/>
    <property type="evidence" value="ECO:0007669"/>
    <property type="project" value="TreeGrafter"/>
</dbReference>
<gene>
    <name evidence="7" type="ORF">UT41_C0001G0192</name>
</gene>
<dbReference type="AlphaFoldDB" id="A0A0G0NB22"/>
<keyword evidence="4 6" id="KW-1133">Transmembrane helix</keyword>
<dbReference type="GO" id="GO:0005384">
    <property type="term" value="F:manganese ion transmembrane transporter activity"/>
    <property type="evidence" value="ECO:0007669"/>
    <property type="project" value="TreeGrafter"/>
</dbReference>
<feature type="transmembrane region" description="Helical" evidence="6">
    <location>
        <begin position="390"/>
        <end position="410"/>
    </location>
</feature>
<feature type="transmembrane region" description="Helical" evidence="6">
    <location>
        <begin position="170"/>
        <end position="190"/>
    </location>
</feature>
<protein>
    <submittedName>
        <fullName evidence="7">Natural resistance-associated macrophage protein</fullName>
    </submittedName>
</protein>
<evidence type="ECO:0000256" key="5">
    <source>
        <dbReference type="ARBA" id="ARBA00023136"/>
    </source>
</evidence>
<feature type="transmembrane region" description="Helical" evidence="6">
    <location>
        <begin position="431"/>
        <end position="450"/>
    </location>
</feature>
<keyword evidence="2" id="KW-0813">Transport</keyword>
<dbReference type="PANTHER" id="PTHR11706:SF33">
    <property type="entry name" value="NATURAL RESISTANCE-ASSOCIATED MACROPHAGE PROTEIN 2"/>
    <property type="match status" value="1"/>
</dbReference>
<feature type="transmembrane region" description="Helical" evidence="6">
    <location>
        <begin position="137"/>
        <end position="158"/>
    </location>
</feature>
<organism evidence="7 8">
    <name type="scientific">Candidatus Wolfebacteria bacterium GW2011_GWC2_39_22</name>
    <dbReference type="NCBI Taxonomy" id="1619013"/>
    <lineage>
        <taxon>Bacteria</taxon>
        <taxon>Candidatus Wolfeibacteriota</taxon>
    </lineage>
</organism>
<evidence type="ECO:0000256" key="3">
    <source>
        <dbReference type="ARBA" id="ARBA00022692"/>
    </source>
</evidence>
<evidence type="ECO:0000256" key="1">
    <source>
        <dbReference type="ARBA" id="ARBA00004141"/>
    </source>
</evidence>
<dbReference type="GO" id="GO:0034755">
    <property type="term" value="P:iron ion transmembrane transport"/>
    <property type="evidence" value="ECO:0007669"/>
    <property type="project" value="TreeGrafter"/>
</dbReference>
<dbReference type="STRING" id="1619013.UT41_C0001G0192"/>
<dbReference type="PANTHER" id="PTHR11706">
    <property type="entry name" value="SOLUTE CARRIER PROTEIN FAMILY 11 MEMBER"/>
    <property type="match status" value="1"/>
</dbReference>
<feature type="transmembrane region" description="Helical" evidence="6">
    <location>
        <begin position="108"/>
        <end position="125"/>
    </location>
</feature>
<feature type="transmembrane region" description="Helical" evidence="6">
    <location>
        <begin position="210"/>
        <end position="229"/>
    </location>
</feature>
<name>A0A0G0NB22_9BACT</name>
<feature type="transmembrane region" description="Helical" evidence="6">
    <location>
        <begin position="321"/>
        <end position="346"/>
    </location>
</feature>
<evidence type="ECO:0000313" key="8">
    <source>
        <dbReference type="Proteomes" id="UP000034665"/>
    </source>
</evidence>
<dbReference type="EMBL" id="LBWR01000001">
    <property type="protein sequence ID" value="KKR12648.1"/>
    <property type="molecule type" value="Genomic_DNA"/>
</dbReference>
<dbReference type="Pfam" id="PF01566">
    <property type="entry name" value="Nramp"/>
    <property type="match status" value="1"/>
</dbReference>
<dbReference type="PATRIC" id="fig|1619013.3.peg.198"/>